<feature type="compositionally biased region" description="Low complexity" evidence="1">
    <location>
        <begin position="208"/>
        <end position="220"/>
    </location>
</feature>
<evidence type="ECO:0008006" key="4">
    <source>
        <dbReference type="Google" id="ProtNLM"/>
    </source>
</evidence>
<organism evidence="2 3">
    <name type="scientific">Streptomyces mashuensis</name>
    <dbReference type="NCBI Taxonomy" id="33904"/>
    <lineage>
        <taxon>Bacteria</taxon>
        <taxon>Bacillati</taxon>
        <taxon>Actinomycetota</taxon>
        <taxon>Actinomycetes</taxon>
        <taxon>Kitasatosporales</taxon>
        <taxon>Streptomycetaceae</taxon>
        <taxon>Streptomyces</taxon>
    </lineage>
</organism>
<dbReference type="Proteomes" id="UP000638313">
    <property type="component" value="Unassembled WGS sequence"/>
</dbReference>
<evidence type="ECO:0000313" key="3">
    <source>
        <dbReference type="Proteomes" id="UP000638313"/>
    </source>
</evidence>
<dbReference type="InterPro" id="IPR047763">
    <property type="entry name" value="PG_bind_dom_phiBT1-type"/>
</dbReference>
<feature type="region of interest" description="Disordered" evidence="1">
    <location>
        <begin position="207"/>
        <end position="234"/>
    </location>
</feature>
<evidence type="ECO:0000313" key="2">
    <source>
        <dbReference type="EMBL" id="GHF33846.1"/>
    </source>
</evidence>
<protein>
    <recommendedName>
        <fullName evidence="4">N-acetylmuramoyl-L-alanine amidase</fullName>
    </recommendedName>
</protein>
<reference evidence="2" key="2">
    <citation type="submission" date="2020-09" db="EMBL/GenBank/DDBJ databases">
        <authorList>
            <person name="Sun Q."/>
            <person name="Ohkuma M."/>
        </authorList>
    </citation>
    <scope>NUCLEOTIDE SEQUENCE</scope>
    <source>
        <strain evidence="2">JCM 4059</strain>
    </source>
</reference>
<sequence>MTVLYYPGASRAYDYSSRYEGSEIKPNCGVIHTTECSVLPSYDQGAEAPNITAVPNFGKKRLEFYQHYPFDSSARALVNRAGGVETNTLNCIQIELVGTCDPENETSWDGETAGEDYVYWPDAPDWALQDLAAFMAWQYKNNNIPLTGPATWLPYPSSYGDTDARMSFAEWNNFQGWCGHAHVPENDHGDPGNINFAKLVTLAKAKVNGSSGSDSSTTNTKPQPAPPFPGTSYFGPGKNNSYITLLGKQLVKKGFGKHYTSGPGPKWTEADRLNLRDFQLSRAELRGDADGLPGPLTWRLLFS</sequence>
<keyword evidence="3" id="KW-1185">Reference proteome</keyword>
<reference evidence="2" key="1">
    <citation type="journal article" date="2014" name="Int. J. Syst. Evol. Microbiol.">
        <title>Complete genome sequence of Corynebacterium casei LMG S-19264T (=DSM 44701T), isolated from a smear-ripened cheese.</title>
        <authorList>
            <consortium name="US DOE Joint Genome Institute (JGI-PGF)"/>
            <person name="Walter F."/>
            <person name="Albersmeier A."/>
            <person name="Kalinowski J."/>
            <person name="Ruckert C."/>
        </authorList>
    </citation>
    <scope>NUCLEOTIDE SEQUENCE</scope>
    <source>
        <strain evidence="2">JCM 4059</strain>
    </source>
</reference>
<dbReference type="RefSeq" id="WP_190128514.1">
    <property type="nucleotide sequence ID" value="NZ_BNBD01000002.1"/>
</dbReference>
<proteinExistence type="predicted"/>
<dbReference type="EMBL" id="BNBD01000002">
    <property type="protein sequence ID" value="GHF33846.1"/>
    <property type="molecule type" value="Genomic_DNA"/>
</dbReference>
<dbReference type="NCBIfam" id="NF038080">
    <property type="entry name" value="PG_bind_siph"/>
    <property type="match status" value="1"/>
</dbReference>
<name>A0A919AZ91_9ACTN</name>
<gene>
    <name evidence="2" type="ORF">GCM10010218_13710</name>
</gene>
<accession>A0A919AZ91</accession>
<comment type="caution">
    <text evidence="2">The sequence shown here is derived from an EMBL/GenBank/DDBJ whole genome shotgun (WGS) entry which is preliminary data.</text>
</comment>
<evidence type="ECO:0000256" key="1">
    <source>
        <dbReference type="SAM" id="MobiDB-lite"/>
    </source>
</evidence>
<dbReference type="AlphaFoldDB" id="A0A919AZ91"/>